<evidence type="ECO:0000256" key="1">
    <source>
        <dbReference type="ARBA" id="ARBA00009018"/>
    </source>
</evidence>
<dbReference type="AlphaFoldDB" id="U6B3K3"/>
<feature type="binding site" evidence="5">
    <location>
        <begin position="11"/>
        <end position="16"/>
    </location>
    <ligand>
        <name>ATP</name>
        <dbReference type="ChEBI" id="CHEBI:30616"/>
    </ligand>
</feature>
<dbReference type="EMBL" id="CP006604">
    <property type="protein sequence ID" value="AHA27515.1"/>
    <property type="molecule type" value="Genomic_DNA"/>
</dbReference>
<keyword evidence="8" id="KW-1185">Reference proteome</keyword>
<evidence type="ECO:0000256" key="5">
    <source>
        <dbReference type="HAMAP-Rule" id="MF_00376"/>
    </source>
</evidence>
<dbReference type="KEGG" id="lar:lam_141"/>
<dbReference type="GO" id="GO:0005737">
    <property type="term" value="C:cytoplasm"/>
    <property type="evidence" value="ECO:0007669"/>
    <property type="project" value="UniProtKB-SubCell"/>
</dbReference>
<dbReference type="InterPro" id="IPR027417">
    <property type="entry name" value="P-loop_NTPase"/>
</dbReference>
<evidence type="ECO:0000313" key="8">
    <source>
        <dbReference type="Proteomes" id="UP000017862"/>
    </source>
</evidence>
<protein>
    <recommendedName>
        <fullName evidence="5 6">Dephospho-CoA kinase</fullName>
        <ecNumber evidence="5 6">2.7.1.24</ecNumber>
    </recommendedName>
    <alternativeName>
        <fullName evidence="5">Dephosphocoenzyme A kinase</fullName>
    </alternativeName>
</protein>
<dbReference type="Proteomes" id="UP000017862">
    <property type="component" value="Chromosome"/>
</dbReference>
<comment type="similarity">
    <text evidence="1 5">Belongs to the CoaE family.</text>
</comment>
<dbReference type="InterPro" id="IPR001977">
    <property type="entry name" value="Depp_CoAkinase"/>
</dbReference>
<dbReference type="EC" id="2.7.1.24" evidence="5 6"/>
<dbReference type="HOGENOM" id="CLU_057180_3_0_5"/>
<dbReference type="PATRIC" id="fig|1261131.3.peg.130"/>
<evidence type="ECO:0000256" key="4">
    <source>
        <dbReference type="ARBA" id="ARBA00022993"/>
    </source>
</evidence>
<comment type="subcellular location">
    <subcellularLocation>
        <location evidence="5">Cytoplasm</location>
    </subcellularLocation>
</comment>
<dbReference type="RefSeq" id="WP_007556782.1">
    <property type="nucleotide sequence ID" value="NC_022793.1"/>
</dbReference>
<gene>
    <name evidence="5 7" type="primary">coaE</name>
    <name evidence="7" type="ORF">lam_141</name>
</gene>
<dbReference type="HAMAP" id="MF_00376">
    <property type="entry name" value="Dephospho_CoA_kinase"/>
    <property type="match status" value="1"/>
</dbReference>
<keyword evidence="4 5" id="KW-0173">Coenzyme A biosynthesis</keyword>
<name>U6B3K3_9HYPH</name>
<keyword evidence="5" id="KW-0808">Transferase</keyword>
<dbReference type="PROSITE" id="PS51219">
    <property type="entry name" value="DPCK"/>
    <property type="match status" value="1"/>
</dbReference>
<dbReference type="STRING" id="1261131.lam_141"/>
<dbReference type="Gene3D" id="3.40.50.300">
    <property type="entry name" value="P-loop containing nucleotide triphosphate hydrolases"/>
    <property type="match status" value="1"/>
</dbReference>
<comment type="function">
    <text evidence="5">Catalyzes the phosphorylation of the 3'-hydroxyl group of dephosphocoenzyme A to form coenzyme A.</text>
</comment>
<keyword evidence="2 5" id="KW-0547">Nucleotide-binding</keyword>
<dbReference type="UniPathway" id="UPA00241">
    <property type="reaction ID" value="UER00356"/>
</dbReference>
<keyword evidence="3 5" id="KW-0067">ATP-binding</keyword>
<evidence type="ECO:0000313" key="7">
    <source>
        <dbReference type="EMBL" id="AHA27515.1"/>
    </source>
</evidence>
<comment type="pathway">
    <text evidence="5">Cofactor biosynthesis; coenzyme A biosynthesis; CoA from (R)-pantothenate: step 5/5.</text>
</comment>
<sequence>MLVVGLTGSIGTGKTTIAEFLRNKKIPVISSDNIVDKLYQYDAVEIIRKIFPETIHNNRVDKPSLLNKFKESPENLEIIENIIHPMVRSCEQKFLSEMFNRGEKIVFFETPLIFEKNKEHFFDLIVVVTCSFETKLNRVLSRKKYTEENFLFLLSKQMDEKEKIDRADYVINTECKIEGIEKKINKMLNNFYKIIDENKKCAR</sequence>
<dbReference type="PANTHER" id="PTHR10695">
    <property type="entry name" value="DEPHOSPHO-COA KINASE-RELATED"/>
    <property type="match status" value="1"/>
</dbReference>
<reference evidence="7 8" key="1">
    <citation type="journal article" date="2014" name="Mol. Plant Microbe Interact.">
        <title>The complete genome sequence of Candidatus Liberibacter americanus, associated with citrus Huanglongbing.</title>
        <authorList>
            <person name="Wulff N.A."/>
            <person name="Zhang S."/>
            <person name="Setubal J.C."/>
            <person name="Almeida N.F."/>
            <person name="Martins E.C."/>
            <person name="Harakava R."/>
            <person name="Kumar D."/>
            <person name="Rangel L.T."/>
            <person name="Foissac X."/>
            <person name="Bove J."/>
            <person name="Gabriel D.W."/>
        </authorList>
    </citation>
    <scope>NUCLEOTIDE SEQUENCE [LARGE SCALE GENOMIC DNA]</scope>
    <source>
        <strain evidence="7 8">Sao Paulo</strain>
    </source>
</reference>
<dbReference type="GO" id="GO:0005524">
    <property type="term" value="F:ATP binding"/>
    <property type="evidence" value="ECO:0007669"/>
    <property type="project" value="UniProtKB-UniRule"/>
</dbReference>
<dbReference type="GO" id="GO:0015937">
    <property type="term" value="P:coenzyme A biosynthetic process"/>
    <property type="evidence" value="ECO:0007669"/>
    <property type="project" value="UniProtKB-UniRule"/>
</dbReference>
<evidence type="ECO:0000256" key="6">
    <source>
        <dbReference type="NCBIfam" id="TIGR00152"/>
    </source>
</evidence>
<keyword evidence="5" id="KW-0963">Cytoplasm</keyword>
<dbReference type="GO" id="GO:0004140">
    <property type="term" value="F:dephospho-CoA kinase activity"/>
    <property type="evidence" value="ECO:0007669"/>
    <property type="project" value="UniProtKB-UniRule"/>
</dbReference>
<dbReference type="SUPFAM" id="SSF52540">
    <property type="entry name" value="P-loop containing nucleoside triphosphate hydrolases"/>
    <property type="match status" value="1"/>
</dbReference>
<proteinExistence type="inferred from homology"/>
<evidence type="ECO:0000256" key="2">
    <source>
        <dbReference type="ARBA" id="ARBA00022741"/>
    </source>
</evidence>
<comment type="catalytic activity">
    <reaction evidence="5">
        <text>3'-dephospho-CoA + ATP = ADP + CoA + H(+)</text>
        <dbReference type="Rhea" id="RHEA:18245"/>
        <dbReference type="ChEBI" id="CHEBI:15378"/>
        <dbReference type="ChEBI" id="CHEBI:30616"/>
        <dbReference type="ChEBI" id="CHEBI:57287"/>
        <dbReference type="ChEBI" id="CHEBI:57328"/>
        <dbReference type="ChEBI" id="CHEBI:456216"/>
        <dbReference type="EC" id="2.7.1.24"/>
    </reaction>
</comment>
<evidence type="ECO:0000256" key="3">
    <source>
        <dbReference type="ARBA" id="ARBA00022840"/>
    </source>
</evidence>
<dbReference type="CDD" id="cd02022">
    <property type="entry name" value="DPCK"/>
    <property type="match status" value="1"/>
</dbReference>
<dbReference type="PANTHER" id="PTHR10695:SF46">
    <property type="entry name" value="BIFUNCTIONAL COENZYME A SYNTHASE-RELATED"/>
    <property type="match status" value="1"/>
</dbReference>
<keyword evidence="5 7" id="KW-0418">Kinase</keyword>
<organism evidence="7 8">
    <name type="scientific">Candidatus Liberibacter americanus str. Sao Paulo</name>
    <dbReference type="NCBI Taxonomy" id="1261131"/>
    <lineage>
        <taxon>Bacteria</taxon>
        <taxon>Pseudomonadati</taxon>
        <taxon>Pseudomonadota</taxon>
        <taxon>Alphaproteobacteria</taxon>
        <taxon>Hyphomicrobiales</taxon>
        <taxon>Rhizobiaceae</taxon>
        <taxon>Liberibacter</taxon>
    </lineage>
</organism>
<dbReference type="Pfam" id="PF01121">
    <property type="entry name" value="CoaE"/>
    <property type="match status" value="1"/>
</dbReference>
<dbReference type="eggNOG" id="COG0237">
    <property type="taxonomic scope" value="Bacteria"/>
</dbReference>
<accession>U6B3K3</accession>
<dbReference type="NCBIfam" id="TIGR00152">
    <property type="entry name" value="dephospho-CoA kinase"/>
    <property type="match status" value="1"/>
</dbReference>